<feature type="binding site" evidence="6">
    <location>
        <position position="79"/>
    </location>
    <ligand>
        <name>substrate</name>
    </ligand>
</feature>
<feature type="binding site" evidence="6">
    <location>
        <position position="170"/>
    </location>
    <ligand>
        <name>a divalent metal cation</name>
        <dbReference type="ChEBI" id="CHEBI:60240"/>
        <label>2</label>
        <note>catalytic</note>
    </ligand>
</feature>
<dbReference type="InterPro" id="IPR000994">
    <property type="entry name" value="Pept_M24"/>
</dbReference>
<dbReference type="InterPro" id="IPR002467">
    <property type="entry name" value="Pept_M24A_MAP1"/>
</dbReference>
<evidence type="ECO:0000256" key="4">
    <source>
        <dbReference type="ARBA" id="ARBA00022723"/>
    </source>
</evidence>
<feature type="domain" description="Peptidase M24" evidence="8">
    <location>
        <begin position="13"/>
        <end position="247"/>
    </location>
</feature>
<dbReference type="InterPro" id="IPR036005">
    <property type="entry name" value="Creatinase/aminopeptidase-like"/>
</dbReference>
<evidence type="ECO:0000256" key="5">
    <source>
        <dbReference type="ARBA" id="ARBA00022801"/>
    </source>
</evidence>
<evidence type="ECO:0000259" key="8">
    <source>
        <dbReference type="Pfam" id="PF00557"/>
    </source>
</evidence>
<feature type="binding site" evidence="6">
    <location>
        <position position="240"/>
    </location>
    <ligand>
        <name>a divalent metal cation</name>
        <dbReference type="ChEBI" id="CHEBI:60240"/>
        <label>1</label>
    </ligand>
</feature>
<dbReference type="Gene3D" id="3.90.230.10">
    <property type="entry name" value="Creatinase/methionine aminopeptidase superfamily"/>
    <property type="match status" value="1"/>
</dbReference>
<dbReference type="Proteomes" id="UP001628193">
    <property type="component" value="Unassembled WGS sequence"/>
</dbReference>
<feature type="binding site" evidence="6">
    <location>
        <position position="209"/>
    </location>
    <ligand>
        <name>a divalent metal cation</name>
        <dbReference type="ChEBI" id="CHEBI:60240"/>
        <label>2</label>
        <note>catalytic</note>
    </ligand>
</feature>
<dbReference type="SUPFAM" id="SSF55920">
    <property type="entry name" value="Creatinase/aminopeptidase"/>
    <property type="match status" value="1"/>
</dbReference>
<proteinExistence type="inferred from homology"/>
<feature type="binding site" evidence="6">
    <location>
        <position position="177"/>
    </location>
    <ligand>
        <name>substrate</name>
    </ligand>
</feature>
<reference evidence="9 10" key="1">
    <citation type="submission" date="2024-09" db="EMBL/GenBank/DDBJ databases">
        <title>Draft genome sequence of Candidatus Magnetaquicoccaceae bacterium FCR-1.</title>
        <authorList>
            <person name="Shimoshige H."/>
            <person name="Shimamura S."/>
            <person name="Taoka A."/>
            <person name="Kobayashi H."/>
            <person name="Maekawa T."/>
        </authorList>
    </citation>
    <scope>NUCLEOTIDE SEQUENCE [LARGE SCALE GENOMIC DNA]</scope>
    <source>
        <strain evidence="9 10">FCR-1</strain>
    </source>
</reference>
<sequence length="269" mass="29553">MPTIKIKTAEEIELMRASCRLAALTLKMIEPHIQPGVSTQQLNDLCHEFLVNNNARPSPLNYRGFPKSICTSINQQVCHGIPGPRTLRDGDIINIDVTAHLNGFHGDTNKSFHVGTPIPKAVRLVQVAKKCLDAGIRVIRPKGHFGDIGAAIEVLALKNQCSVVREYCGHGIGREFHEEPAVLHYITDKNGRKLPPGAEFKPGMIFTVEPMVNLGGAEIRVLPDRWTVVTKDHSLSAQFEHTILVTETGYEVLTDLDGEYAEGNLAVLA</sequence>
<dbReference type="PRINTS" id="PR00599">
    <property type="entry name" value="MAPEPTIDASE"/>
</dbReference>
<evidence type="ECO:0000313" key="9">
    <source>
        <dbReference type="EMBL" id="GAB0057096.1"/>
    </source>
</evidence>
<evidence type="ECO:0000313" key="10">
    <source>
        <dbReference type="Proteomes" id="UP001628193"/>
    </source>
</evidence>
<evidence type="ECO:0000256" key="7">
    <source>
        <dbReference type="RuleBase" id="RU003653"/>
    </source>
</evidence>
<keyword evidence="4 6" id="KW-0479">Metal-binding</keyword>
<dbReference type="PANTHER" id="PTHR43330:SF8">
    <property type="entry name" value="METHIONINE AMINOPEPTIDASE 1D, MITOCHONDRIAL"/>
    <property type="match status" value="1"/>
</dbReference>
<feature type="binding site" evidence="6">
    <location>
        <position position="107"/>
    </location>
    <ligand>
        <name>a divalent metal cation</name>
        <dbReference type="ChEBI" id="CHEBI:60240"/>
        <label>2</label>
        <note>catalytic</note>
    </ligand>
</feature>
<keyword evidence="2 6" id="KW-0031">Aminopeptidase</keyword>
<comment type="caution">
    <text evidence="9">The sequence shown here is derived from an EMBL/GenBank/DDBJ whole genome shotgun (WGS) entry which is preliminary data.</text>
</comment>
<comment type="similarity">
    <text evidence="6">Belongs to the peptidase M24A family. Methionine aminopeptidase type 1 subfamily.</text>
</comment>
<comment type="subunit">
    <text evidence="6">Monomer.</text>
</comment>
<keyword evidence="5 6" id="KW-0378">Hydrolase</keyword>
<comment type="catalytic activity">
    <reaction evidence="6 7">
        <text>Release of N-terminal amino acids, preferentially methionine, from peptides and arylamides.</text>
        <dbReference type="EC" id="3.4.11.18"/>
    </reaction>
</comment>
<name>A0ABQ0C889_9PROT</name>
<evidence type="ECO:0000256" key="2">
    <source>
        <dbReference type="ARBA" id="ARBA00022438"/>
    </source>
</evidence>
<dbReference type="HAMAP" id="MF_01974">
    <property type="entry name" value="MetAP_1"/>
    <property type="match status" value="1"/>
</dbReference>
<comment type="function">
    <text evidence="1 6">Removes the N-terminal methionine from nascent proteins. The N-terminal methionine is often cleaved when the second residue in the primary sequence is small and uncharged (Met-Ala-, Cys, Gly, Pro, Ser, Thr, or Val). Requires deformylation of the N(alpha)-formylated initiator methionine before it can be hydrolyzed.</text>
</comment>
<dbReference type="EMBL" id="BAAFGK010000004">
    <property type="protein sequence ID" value="GAB0057096.1"/>
    <property type="molecule type" value="Genomic_DNA"/>
</dbReference>
<evidence type="ECO:0000256" key="1">
    <source>
        <dbReference type="ARBA" id="ARBA00002521"/>
    </source>
</evidence>
<organism evidence="9 10">
    <name type="scientific">Candidatus Magnetaquiglobus chichijimensis</name>
    <dbReference type="NCBI Taxonomy" id="3141448"/>
    <lineage>
        <taxon>Bacteria</taxon>
        <taxon>Pseudomonadati</taxon>
        <taxon>Pseudomonadota</taxon>
        <taxon>Magnetococcia</taxon>
        <taxon>Magnetococcales</taxon>
        <taxon>Candidatus Magnetaquicoccaceae</taxon>
        <taxon>Candidatus Magnetaquiglobus</taxon>
    </lineage>
</organism>
<dbReference type="GO" id="GO:0004239">
    <property type="term" value="F:initiator methionyl aminopeptidase activity"/>
    <property type="evidence" value="ECO:0007669"/>
    <property type="project" value="UniProtKB-EC"/>
</dbReference>
<dbReference type="EC" id="3.4.11.18" evidence="6 7"/>
<dbReference type="CDD" id="cd01086">
    <property type="entry name" value="MetAP1"/>
    <property type="match status" value="1"/>
</dbReference>
<keyword evidence="10" id="KW-1185">Reference proteome</keyword>
<dbReference type="PROSITE" id="PS00680">
    <property type="entry name" value="MAP_1"/>
    <property type="match status" value="1"/>
</dbReference>
<dbReference type="RefSeq" id="WP_420904803.1">
    <property type="nucleotide sequence ID" value="NZ_BAAFGK010000004.1"/>
</dbReference>
<feature type="binding site" evidence="6">
    <location>
        <position position="96"/>
    </location>
    <ligand>
        <name>a divalent metal cation</name>
        <dbReference type="ChEBI" id="CHEBI:60240"/>
        <label>1</label>
    </ligand>
</feature>
<feature type="binding site" evidence="6">
    <location>
        <position position="107"/>
    </location>
    <ligand>
        <name>a divalent metal cation</name>
        <dbReference type="ChEBI" id="CHEBI:60240"/>
        <label>1</label>
    </ligand>
</feature>
<feature type="binding site" evidence="6">
    <location>
        <position position="240"/>
    </location>
    <ligand>
        <name>a divalent metal cation</name>
        <dbReference type="ChEBI" id="CHEBI:60240"/>
        <label>2</label>
        <note>catalytic</note>
    </ligand>
</feature>
<dbReference type="NCBIfam" id="TIGR00500">
    <property type="entry name" value="met_pdase_I"/>
    <property type="match status" value="1"/>
</dbReference>
<dbReference type="InterPro" id="IPR001714">
    <property type="entry name" value="Pept_M24_MAP"/>
</dbReference>
<dbReference type="Pfam" id="PF00557">
    <property type="entry name" value="Peptidase_M24"/>
    <property type="match status" value="1"/>
</dbReference>
<protein>
    <recommendedName>
        <fullName evidence="6 7">Methionine aminopeptidase</fullName>
        <shortName evidence="6">MAP</shortName>
        <shortName evidence="6">MetAP</shortName>
        <ecNumber evidence="6 7">3.4.11.18</ecNumber>
    </recommendedName>
    <alternativeName>
        <fullName evidence="6">Peptidase M</fullName>
    </alternativeName>
</protein>
<gene>
    <name evidence="6 9" type="primary">map</name>
    <name evidence="9" type="ORF">SIID45300_01417</name>
</gene>
<dbReference type="PANTHER" id="PTHR43330">
    <property type="entry name" value="METHIONINE AMINOPEPTIDASE"/>
    <property type="match status" value="1"/>
</dbReference>
<evidence type="ECO:0000256" key="6">
    <source>
        <dbReference type="HAMAP-Rule" id="MF_01974"/>
    </source>
</evidence>
<accession>A0ABQ0C889</accession>
<evidence type="ECO:0000256" key="3">
    <source>
        <dbReference type="ARBA" id="ARBA00022670"/>
    </source>
</evidence>
<keyword evidence="3 6" id="KW-0645">Protease</keyword>
<comment type="cofactor">
    <cofactor evidence="6">
        <name>Co(2+)</name>
        <dbReference type="ChEBI" id="CHEBI:48828"/>
    </cofactor>
    <cofactor evidence="6">
        <name>Zn(2+)</name>
        <dbReference type="ChEBI" id="CHEBI:29105"/>
    </cofactor>
    <cofactor evidence="6">
        <name>Mn(2+)</name>
        <dbReference type="ChEBI" id="CHEBI:29035"/>
    </cofactor>
    <cofactor evidence="6">
        <name>Fe(2+)</name>
        <dbReference type="ChEBI" id="CHEBI:29033"/>
    </cofactor>
    <text evidence="6">Binds 2 divalent metal cations per subunit. Has a high-affinity and a low affinity metal-binding site. The true nature of the physiological cofactor is under debate. The enzyme is active with cobalt, zinc, manganese or divalent iron ions. Most likely, methionine aminopeptidases function as mononuclear Fe(2+)-metalloproteases under physiological conditions, and the catalytically relevant metal-binding site has been assigned to the histidine-containing high-affinity site.</text>
</comment>